<proteinExistence type="predicted"/>
<dbReference type="EMBL" id="HAED01021502">
    <property type="protein sequence ID" value="SBR08208.1"/>
    <property type="molecule type" value="Transcribed_RNA"/>
</dbReference>
<organism evidence="1">
    <name type="scientific">Nothobranchius kuhntae</name>
    <name type="common">Beira killifish</name>
    <dbReference type="NCBI Taxonomy" id="321403"/>
    <lineage>
        <taxon>Eukaryota</taxon>
        <taxon>Metazoa</taxon>
        <taxon>Chordata</taxon>
        <taxon>Craniata</taxon>
        <taxon>Vertebrata</taxon>
        <taxon>Euteleostomi</taxon>
        <taxon>Actinopterygii</taxon>
        <taxon>Neopterygii</taxon>
        <taxon>Teleostei</taxon>
        <taxon>Neoteleostei</taxon>
        <taxon>Acanthomorphata</taxon>
        <taxon>Ovalentaria</taxon>
        <taxon>Atherinomorphae</taxon>
        <taxon>Cyprinodontiformes</taxon>
        <taxon>Nothobranchiidae</taxon>
        <taxon>Nothobranchius</taxon>
    </lineage>
</organism>
<feature type="non-terminal residue" evidence="1">
    <location>
        <position position="54"/>
    </location>
</feature>
<feature type="non-terminal residue" evidence="1">
    <location>
        <position position="1"/>
    </location>
</feature>
<gene>
    <name evidence="1" type="primary">CU459095.1</name>
</gene>
<name>A0A1A8JE97_NOTKU</name>
<dbReference type="AlphaFoldDB" id="A0A1A8JE97"/>
<reference evidence="1" key="1">
    <citation type="submission" date="2016-05" db="EMBL/GenBank/DDBJ databases">
        <authorList>
            <person name="Lavstsen T."/>
            <person name="Jespersen J.S."/>
        </authorList>
    </citation>
    <scope>NUCLEOTIDE SEQUENCE</scope>
    <source>
        <tissue evidence="1">Brain</tissue>
    </source>
</reference>
<evidence type="ECO:0000313" key="1">
    <source>
        <dbReference type="EMBL" id="SBR08208.1"/>
    </source>
</evidence>
<accession>A0A1A8JE97</accession>
<sequence>ILQPVTHLAIVKSRTLLLPRPRLFGLPCLHRCISDLLVPILLRLRLRLLDFLTG</sequence>
<protein>
    <submittedName>
        <fullName evidence="1">Uncharacterized protein</fullName>
    </submittedName>
</protein>
<reference evidence="1" key="2">
    <citation type="submission" date="2016-06" db="EMBL/GenBank/DDBJ databases">
        <title>The genome of a short-lived fish provides insights into sex chromosome evolution and the genetic control of aging.</title>
        <authorList>
            <person name="Reichwald K."/>
            <person name="Felder M."/>
            <person name="Petzold A."/>
            <person name="Koch P."/>
            <person name="Groth M."/>
            <person name="Platzer M."/>
        </authorList>
    </citation>
    <scope>NUCLEOTIDE SEQUENCE</scope>
    <source>
        <tissue evidence="1">Brain</tissue>
    </source>
</reference>